<keyword evidence="1" id="KW-0596">Phosphopantetheine</keyword>
<dbReference type="Gene3D" id="3.40.366.10">
    <property type="entry name" value="Malonyl-Coenzyme A Acyl Carrier Protein, domain 2"/>
    <property type="match status" value="1"/>
</dbReference>
<dbReference type="PROSITE" id="PS50075">
    <property type="entry name" value="CARRIER"/>
    <property type="match status" value="1"/>
</dbReference>
<dbReference type="Gene3D" id="3.30.70.250">
    <property type="entry name" value="Malonyl-CoA ACP transacylase, ACP-binding"/>
    <property type="match status" value="1"/>
</dbReference>
<dbReference type="EMBL" id="JANQDH010000082">
    <property type="protein sequence ID" value="MDH6061213.1"/>
    <property type="molecule type" value="Genomic_DNA"/>
</dbReference>
<dbReference type="InterPro" id="IPR014043">
    <property type="entry name" value="Acyl_transferase_dom"/>
</dbReference>
<feature type="domain" description="PKS/mFAS DH" evidence="9">
    <location>
        <begin position="1689"/>
        <end position="1975"/>
    </location>
</feature>
<dbReference type="SMART" id="SM00827">
    <property type="entry name" value="PKS_AT"/>
    <property type="match status" value="1"/>
</dbReference>
<dbReference type="InterPro" id="IPR052568">
    <property type="entry name" value="PKS-FAS_Synthase"/>
</dbReference>
<dbReference type="SUPFAM" id="SSF47336">
    <property type="entry name" value="ACP-like"/>
    <property type="match status" value="1"/>
</dbReference>
<dbReference type="Proteomes" id="UP001159387">
    <property type="component" value="Unassembled WGS sequence"/>
</dbReference>
<dbReference type="CDD" id="cd08953">
    <property type="entry name" value="KR_2_SDR_x"/>
    <property type="match status" value="1"/>
</dbReference>
<dbReference type="InterPro" id="IPR049900">
    <property type="entry name" value="PKS_mFAS_DH"/>
</dbReference>
<dbReference type="PANTHER" id="PTHR43074:SF1">
    <property type="entry name" value="BETA-KETOACYL SYNTHASE FAMILY PROTEIN-RELATED"/>
    <property type="match status" value="1"/>
</dbReference>
<dbReference type="InterPro" id="IPR013968">
    <property type="entry name" value="PKS_KR"/>
</dbReference>
<evidence type="ECO:0000259" key="7">
    <source>
        <dbReference type="PROSITE" id="PS50075"/>
    </source>
</evidence>
<feature type="region of interest" description="N-terminal hotdog fold" evidence="4">
    <location>
        <begin position="1689"/>
        <end position="1816"/>
    </location>
</feature>
<feature type="coiled-coil region" evidence="5">
    <location>
        <begin position="984"/>
        <end position="1021"/>
    </location>
</feature>
<dbReference type="InterPro" id="IPR009081">
    <property type="entry name" value="PP-bd_ACP"/>
</dbReference>
<evidence type="ECO:0000256" key="2">
    <source>
        <dbReference type="ARBA" id="ARBA00022553"/>
    </source>
</evidence>
<dbReference type="NCBIfam" id="TIGR02813">
    <property type="entry name" value="omega_3_PfaA"/>
    <property type="match status" value="1"/>
</dbReference>
<dbReference type="SUPFAM" id="SSF51735">
    <property type="entry name" value="NAD(P)-binding Rossmann-fold domains"/>
    <property type="match status" value="2"/>
</dbReference>
<evidence type="ECO:0000256" key="3">
    <source>
        <dbReference type="ARBA" id="ARBA00022679"/>
    </source>
</evidence>
<dbReference type="PROSITE" id="PS52019">
    <property type="entry name" value="PKS_MFAS_DH"/>
    <property type="match status" value="1"/>
</dbReference>
<dbReference type="InterPro" id="IPR004432">
    <property type="entry name" value="Omega_3_polyunsat_FA_synth"/>
</dbReference>
<dbReference type="InterPro" id="IPR020841">
    <property type="entry name" value="PKS_Beta-ketoAc_synthase_dom"/>
</dbReference>
<reference evidence="10 11" key="1">
    <citation type="journal article" date="2023" name="J. Phycol.">
        <title>Chrysosporum ovalisporum is synonymous with the true-branching cyanobacterium Umezakia natans (Nostocales/Aphanizomenonaceae).</title>
        <authorList>
            <person name="McGregor G.B."/>
            <person name="Sendall B.C."/>
            <person name="Niiyama Y."/>
            <person name="Tuji A."/>
            <person name="Willis A."/>
        </authorList>
    </citation>
    <scope>NUCLEOTIDE SEQUENCE [LARGE SCALE GENOMIC DNA]</scope>
    <source>
        <strain evidence="10 11">ANA360D</strain>
    </source>
</reference>
<feature type="domain" description="Carrier" evidence="7">
    <location>
        <begin position="1077"/>
        <end position="1161"/>
    </location>
</feature>
<evidence type="ECO:0000256" key="5">
    <source>
        <dbReference type="SAM" id="Coils"/>
    </source>
</evidence>
<evidence type="ECO:0000256" key="1">
    <source>
        <dbReference type="ARBA" id="ARBA00022450"/>
    </source>
</evidence>
<dbReference type="SMART" id="SM00825">
    <property type="entry name" value="PKS_KS"/>
    <property type="match status" value="1"/>
</dbReference>
<accession>A0AA43KCQ8</accession>
<dbReference type="GO" id="GO:0006633">
    <property type="term" value="P:fatty acid biosynthetic process"/>
    <property type="evidence" value="ECO:0007669"/>
    <property type="project" value="InterPro"/>
</dbReference>
<keyword evidence="2" id="KW-0597">Phosphoprotein</keyword>
<dbReference type="Pfam" id="PF02801">
    <property type="entry name" value="Ketoacyl-synt_C"/>
    <property type="match status" value="1"/>
</dbReference>
<dbReference type="InterPro" id="IPR016035">
    <property type="entry name" value="Acyl_Trfase/lysoPLipase"/>
</dbReference>
<feature type="active site" description="Proton donor; for dehydratase activity" evidence="4">
    <location>
        <position position="1892"/>
    </location>
</feature>
<dbReference type="Pfam" id="PF00698">
    <property type="entry name" value="Acyl_transf_1"/>
    <property type="match status" value="1"/>
</dbReference>
<feature type="active site" description="Proton acceptor; for dehydratase activity" evidence="4">
    <location>
        <position position="1722"/>
    </location>
</feature>
<dbReference type="Gene3D" id="1.10.1200.10">
    <property type="entry name" value="ACP-like"/>
    <property type="match status" value="1"/>
</dbReference>
<dbReference type="InterPro" id="IPR057326">
    <property type="entry name" value="KR_dom"/>
</dbReference>
<dbReference type="PANTHER" id="PTHR43074">
    <property type="entry name" value="OMEGA-3 POLYUNSATURATED FATTY ACID SYNTHASE PFAB-RELATED"/>
    <property type="match status" value="1"/>
</dbReference>
<dbReference type="Pfam" id="PF08659">
    <property type="entry name" value="KR"/>
    <property type="match status" value="1"/>
</dbReference>
<dbReference type="GO" id="GO:0004315">
    <property type="term" value="F:3-oxoacyl-[acyl-carrier-protein] synthase activity"/>
    <property type="evidence" value="ECO:0007669"/>
    <property type="project" value="InterPro"/>
</dbReference>
<dbReference type="PROSITE" id="PS52004">
    <property type="entry name" value="KS3_2"/>
    <property type="match status" value="1"/>
</dbReference>
<name>A0AA43KCQ8_9CYAN</name>
<dbReference type="Pfam" id="PF21089">
    <property type="entry name" value="PKS_DH_N"/>
    <property type="match status" value="1"/>
</dbReference>
<feature type="region of interest" description="Disordered" evidence="6">
    <location>
        <begin position="1052"/>
        <end position="1082"/>
    </location>
</feature>
<dbReference type="InterPro" id="IPR042104">
    <property type="entry name" value="PKS_dehydratase_sf"/>
</dbReference>
<dbReference type="Gene3D" id="3.40.50.720">
    <property type="entry name" value="NAD(P)-binding Rossmann-like Domain"/>
    <property type="match status" value="1"/>
</dbReference>
<sequence>MAASKIEAELKQLQDQISNCETYLLKQIKEKKKPMANHSEISTQTQDTPIAIVGMACIFPQAGNLEEYWQNIIQEVDCITDVPPSRWDIDDYYDPNPKTADKTHSKRGGFIPGINFNPVEFGLPPNILEVTDISQLLSLVVAGSALADAGYKKREESNHHRTGVILGVAAGRQLAVSLGARLQYPVWEKVLKNSGLSDEQTQNIVERIKNAYVGWNENAFPGMLANVIAGRIANRFNLEGMNCVVDAACASSLAAVQMAVTELATRRADVMLTGGVDTDNSIMAYMCFSKTPAVSSSLSSKPFDASADGMILGEGIGMLVLKRLEDAERDKNKIYGVIKGVGASSDGRHRSIYAPRSEGQVTALRRAYEAAQCLPGSVGLVEAHGTGTIAGDSTEITSMMAVFGENNHQGQYIALGSVKSQIGHTKAAAGAAGLIKAALALHHKILPPTINISEPNSKLTIKDSPFYLNTHTRPWISTANQPRRAGVSAFGFGGTNYHVVLEEYKQEHSKPYRVHSTPGSILICSQTREGLLSRCGEIQFQLQSVNREKYYQSLVAESKVLKVPTTYPRVGLVVNSCSEAGDLLEKFVDFLATQPSVETWQHQERIYYRFHGMEKHKKVVALFTGQGSQYLDMGKELTINFPGFRQIYTEIDQLLTGSKLQPISSVVFPPPALDSGVKTTQKEILQKTQYAQLAIAAFSSGLYQLLQQAGFKPDFLAGHSFGELTALWAAGVMSQSDYYRLAKARGLAMAVPENSELDRGTMLAVKGDFQAIKQAIAPFPAITIANFNSCQQLVIAGTTADINAITPLLNAHGFHTVPLPVAAAFHTSLVGYARQAFTQALENININSPKTPVYTNFTATPYPPQPKVIKNILSEHLVNPVLFQQQIENIYAEGGYCFVEIGPRNILTKLVTEILGERSHLAIPLNSHPHKDSDRSLREAIIQLRVAGVPLTDPDSYSIPATIPPLKTPSTVVLTGINYTSPQLQERQQQINNQQVTMNNLQQTLTELNHHQNQVLQLHQQYLTSQQQYTQQVLQLLQQHQVPTEKDLLITIDNTPQPPAIPEPPSKATEPNTNSTTSSDSLDQTLLNIVSDKTGYPVEMLEMSMDIEADLGIDSIKRVEILSALLETQPESHPDSSPPNPEELAQLRTLQEIVHYIQEKINIPPQTTATTDTIHPRLIELQPLPLPDTLETTIPPNHIALITDDHSPVTTKLAEALDKKGWKTVILSFPPKNTQNNPELDNLNRVVLEYWGEENLQQQLQSIASEHGSIGAFIHLHPSEPPDSLTEKNLLSHVFLIAKYLKQPLNQAAQQGQAYFLTVTHLDGQLGLGQEINPSLIAAGLLGLTKTLKQEWTNVFCRSLDISPHLDSQTTVQHILAELHDPNNLITEIGYTPDQRTTLTTTPQLNHIPVKNSSSLKDQIFLVSGGAKGITAQCVIAIAQKYQCKFILLGRSTFAPEPDWSIKLTEPSQLKQEIITRNLAKNIQPTPAQIEKELQPIISSREIAATLQAIKQAGGEARYICADITNQIHLTQELKNITDQSGLITGIIHGAGNLADKLIHKKTLQDFELVYNPKVDGLENLLQCIPPEQLQYLILFSSVVGVYGNPGQTDYAIANEILNKTAHTIKRKHPHCHTLAINWGPWETGMVTPVLKKAFSERHIKTIPIQTGTQIFIQQLQKNHGQPQIIIGNPIIPPPPPLNPELKTIRIHRQLSLAANPFLIDHVIAGKPVLPATCALNWIVNACEQLHPGYLFFSCKDFKVLKGIVFDDHTPQKYTLELVETAKTNEIELKAQIISNNSGVLRYHFSAEIQLTREIPPPPFHSPTKYQSSSTLGQPYDQNGTSKLFHGSSFQGIKTILELSPQRIVTKCKLPNLDSSKQGQFPVQSFNPYIVDVQIQSLWIWSQYFYQTGSLPAGITKFEQFAPLPFDQEFYICSEIKSKSESIVTANIITHDVLGKIYCQMTQARGTLLSRPLAKA</sequence>
<organism evidence="10 11">
    <name type="scientific">Chrysosporum bergii ANA360D</name>
    <dbReference type="NCBI Taxonomy" id="617107"/>
    <lineage>
        <taxon>Bacteria</taxon>
        <taxon>Bacillati</taxon>
        <taxon>Cyanobacteriota</taxon>
        <taxon>Cyanophyceae</taxon>
        <taxon>Nostocales</taxon>
        <taxon>Nodulariaceae</taxon>
        <taxon>Chrysosporum</taxon>
    </lineage>
</organism>
<dbReference type="InterPro" id="IPR049552">
    <property type="entry name" value="PKS_DH_N"/>
</dbReference>
<dbReference type="InterPro" id="IPR049551">
    <property type="entry name" value="PKS_DH_C"/>
</dbReference>
<dbReference type="SUPFAM" id="SSF55048">
    <property type="entry name" value="Probable ACP-binding domain of malonyl-CoA ACP transacylase"/>
    <property type="match status" value="1"/>
</dbReference>
<dbReference type="SUPFAM" id="SSF52151">
    <property type="entry name" value="FabD/lysophospholipase-like"/>
    <property type="match status" value="1"/>
</dbReference>
<dbReference type="InterPro" id="IPR016039">
    <property type="entry name" value="Thiolase-like"/>
</dbReference>
<keyword evidence="11" id="KW-1185">Reference proteome</keyword>
<dbReference type="CDD" id="cd00833">
    <property type="entry name" value="PKS"/>
    <property type="match status" value="1"/>
</dbReference>
<proteinExistence type="predicted"/>
<dbReference type="RefSeq" id="WP_280655198.1">
    <property type="nucleotide sequence ID" value="NZ_JANQDH010000082.1"/>
</dbReference>
<dbReference type="SMART" id="SM00822">
    <property type="entry name" value="PKS_KR"/>
    <property type="match status" value="1"/>
</dbReference>
<evidence type="ECO:0000313" key="10">
    <source>
        <dbReference type="EMBL" id="MDH6061213.1"/>
    </source>
</evidence>
<feature type="region of interest" description="C-terminal hotdog fold" evidence="4">
    <location>
        <begin position="1827"/>
        <end position="1975"/>
    </location>
</feature>
<dbReference type="InterPro" id="IPR014031">
    <property type="entry name" value="Ketoacyl_synth_C"/>
</dbReference>
<dbReference type="SUPFAM" id="SSF53901">
    <property type="entry name" value="Thiolase-like"/>
    <property type="match status" value="1"/>
</dbReference>
<dbReference type="Pfam" id="PF00550">
    <property type="entry name" value="PP-binding"/>
    <property type="match status" value="1"/>
</dbReference>
<comment type="caution">
    <text evidence="10">The sequence shown here is derived from an EMBL/GenBank/DDBJ whole genome shotgun (WGS) entry which is preliminary data.</text>
</comment>
<feature type="compositionally biased region" description="Pro residues" evidence="6">
    <location>
        <begin position="1056"/>
        <end position="1065"/>
    </location>
</feature>
<dbReference type="Gene3D" id="3.10.129.110">
    <property type="entry name" value="Polyketide synthase dehydratase"/>
    <property type="match status" value="1"/>
</dbReference>
<dbReference type="InterPro" id="IPR014030">
    <property type="entry name" value="Ketoacyl_synth_N"/>
</dbReference>
<evidence type="ECO:0000259" key="8">
    <source>
        <dbReference type="PROSITE" id="PS52004"/>
    </source>
</evidence>
<evidence type="ECO:0000256" key="6">
    <source>
        <dbReference type="SAM" id="MobiDB-lite"/>
    </source>
</evidence>
<keyword evidence="3" id="KW-0808">Transferase</keyword>
<dbReference type="InterPro" id="IPR032821">
    <property type="entry name" value="PKS_assoc"/>
</dbReference>
<dbReference type="Gene3D" id="3.40.47.10">
    <property type="match status" value="1"/>
</dbReference>
<gene>
    <name evidence="10" type="ORF">NWP17_12335</name>
</gene>
<dbReference type="InterPro" id="IPR036291">
    <property type="entry name" value="NAD(P)-bd_dom_sf"/>
</dbReference>
<feature type="domain" description="Ketosynthase family 3 (KS3)" evidence="8">
    <location>
        <begin position="47"/>
        <end position="503"/>
    </location>
</feature>
<dbReference type="PROSITE" id="PS00606">
    <property type="entry name" value="KS3_1"/>
    <property type="match status" value="1"/>
</dbReference>
<evidence type="ECO:0000259" key="9">
    <source>
        <dbReference type="PROSITE" id="PS52019"/>
    </source>
</evidence>
<dbReference type="InterPro" id="IPR001227">
    <property type="entry name" value="Ac_transferase_dom_sf"/>
</dbReference>
<dbReference type="Pfam" id="PF14765">
    <property type="entry name" value="PS-DH"/>
    <property type="match status" value="1"/>
</dbReference>
<dbReference type="Pfam" id="PF00109">
    <property type="entry name" value="ketoacyl-synt"/>
    <property type="match status" value="1"/>
</dbReference>
<dbReference type="InterPro" id="IPR018201">
    <property type="entry name" value="Ketoacyl_synth_AS"/>
</dbReference>
<protein>
    <submittedName>
        <fullName evidence="10">KR domain-containing protein</fullName>
    </submittedName>
</protein>
<keyword evidence="5" id="KW-0175">Coiled coil</keyword>
<dbReference type="Pfam" id="PF16197">
    <property type="entry name" value="KAsynt_C_assoc"/>
    <property type="match status" value="1"/>
</dbReference>
<evidence type="ECO:0000313" key="11">
    <source>
        <dbReference type="Proteomes" id="UP001159387"/>
    </source>
</evidence>
<feature type="compositionally biased region" description="Low complexity" evidence="6">
    <location>
        <begin position="1072"/>
        <end position="1082"/>
    </location>
</feature>
<evidence type="ECO:0000256" key="4">
    <source>
        <dbReference type="PROSITE-ProRule" id="PRU01363"/>
    </source>
</evidence>
<dbReference type="InterPro" id="IPR016036">
    <property type="entry name" value="Malonyl_transacylase_ACP-bd"/>
</dbReference>
<dbReference type="InterPro" id="IPR036736">
    <property type="entry name" value="ACP-like_sf"/>
</dbReference>